<gene>
    <name evidence="4" type="ORF">GCM10011335_24310</name>
</gene>
<dbReference type="AlphaFoldDB" id="A0A916XXS8"/>
<dbReference type="CDD" id="cd04301">
    <property type="entry name" value="NAT_SF"/>
    <property type="match status" value="1"/>
</dbReference>
<protein>
    <submittedName>
        <fullName evidence="4">GCN5 family N-acetyltransferase</fullName>
    </submittedName>
</protein>
<dbReference type="InterPro" id="IPR016181">
    <property type="entry name" value="Acyl_CoA_acyltransferase"/>
</dbReference>
<dbReference type="PROSITE" id="PS51186">
    <property type="entry name" value="GNAT"/>
    <property type="match status" value="1"/>
</dbReference>
<proteinExistence type="predicted"/>
<evidence type="ECO:0000256" key="1">
    <source>
        <dbReference type="ARBA" id="ARBA00022679"/>
    </source>
</evidence>
<dbReference type="Gene3D" id="3.40.630.30">
    <property type="match status" value="1"/>
</dbReference>
<dbReference type="Pfam" id="PF00583">
    <property type="entry name" value="Acetyltransf_1"/>
    <property type="match status" value="1"/>
</dbReference>
<evidence type="ECO:0000256" key="2">
    <source>
        <dbReference type="ARBA" id="ARBA00023315"/>
    </source>
</evidence>
<keyword evidence="5" id="KW-1185">Reference proteome</keyword>
<evidence type="ECO:0000259" key="3">
    <source>
        <dbReference type="PROSITE" id="PS51186"/>
    </source>
</evidence>
<dbReference type="PANTHER" id="PTHR10545:SF42">
    <property type="entry name" value="ACETYLTRANSFERASE"/>
    <property type="match status" value="1"/>
</dbReference>
<dbReference type="RefSeq" id="WP_188850906.1">
    <property type="nucleotide sequence ID" value="NZ_BMJJ01000005.1"/>
</dbReference>
<comment type="caution">
    <text evidence="4">The sequence shown here is derived from an EMBL/GenBank/DDBJ whole genome shotgun (WGS) entry which is preliminary data.</text>
</comment>
<evidence type="ECO:0000313" key="4">
    <source>
        <dbReference type="EMBL" id="GGD20547.1"/>
    </source>
</evidence>
<dbReference type="GO" id="GO:0008080">
    <property type="term" value="F:N-acetyltransferase activity"/>
    <property type="evidence" value="ECO:0007669"/>
    <property type="project" value="TreeGrafter"/>
</dbReference>
<reference evidence="4" key="1">
    <citation type="journal article" date="2014" name="Int. J. Syst. Evol. Microbiol.">
        <title>Complete genome sequence of Corynebacterium casei LMG S-19264T (=DSM 44701T), isolated from a smear-ripened cheese.</title>
        <authorList>
            <consortium name="US DOE Joint Genome Institute (JGI-PGF)"/>
            <person name="Walter F."/>
            <person name="Albersmeier A."/>
            <person name="Kalinowski J."/>
            <person name="Ruckert C."/>
        </authorList>
    </citation>
    <scope>NUCLEOTIDE SEQUENCE</scope>
    <source>
        <strain evidence="4">CGMCC 1.15493</strain>
    </source>
</reference>
<accession>A0A916XXS8</accession>
<organism evidence="4 5">
    <name type="scientific">Aureimonas glaciei</name>
    <dbReference type="NCBI Taxonomy" id="1776957"/>
    <lineage>
        <taxon>Bacteria</taxon>
        <taxon>Pseudomonadati</taxon>
        <taxon>Pseudomonadota</taxon>
        <taxon>Alphaproteobacteria</taxon>
        <taxon>Hyphomicrobiales</taxon>
        <taxon>Aurantimonadaceae</taxon>
        <taxon>Aureimonas</taxon>
    </lineage>
</organism>
<keyword evidence="2" id="KW-0012">Acyltransferase</keyword>
<sequence length="149" mass="17043">MTSVLIRPLAAADEAEWRRLWTGYLRFYETTVPEEVYATTFARLLSGADNEYRGLIAEADGQPIGLVHFLFHRHCWRVENVCYLQDLYADPDVRGTGVGRKLIEAVYAEADAAGCPTVYWMTQEFNATARTLYDRIAAVTPFIKYQRKP</sequence>
<dbReference type="SUPFAM" id="SSF55729">
    <property type="entry name" value="Acyl-CoA N-acyltransferases (Nat)"/>
    <property type="match status" value="1"/>
</dbReference>
<dbReference type="PANTHER" id="PTHR10545">
    <property type="entry name" value="DIAMINE N-ACETYLTRANSFERASE"/>
    <property type="match status" value="1"/>
</dbReference>
<evidence type="ECO:0000313" key="5">
    <source>
        <dbReference type="Proteomes" id="UP000613160"/>
    </source>
</evidence>
<dbReference type="EMBL" id="BMJJ01000005">
    <property type="protein sequence ID" value="GGD20547.1"/>
    <property type="molecule type" value="Genomic_DNA"/>
</dbReference>
<keyword evidence="1" id="KW-0808">Transferase</keyword>
<feature type="domain" description="N-acetyltransferase" evidence="3">
    <location>
        <begin position="4"/>
        <end position="149"/>
    </location>
</feature>
<dbReference type="InterPro" id="IPR051016">
    <property type="entry name" value="Diverse_Substrate_AcTransf"/>
</dbReference>
<reference evidence="4" key="2">
    <citation type="submission" date="2020-09" db="EMBL/GenBank/DDBJ databases">
        <authorList>
            <person name="Sun Q."/>
            <person name="Zhou Y."/>
        </authorList>
    </citation>
    <scope>NUCLEOTIDE SEQUENCE</scope>
    <source>
        <strain evidence="4">CGMCC 1.15493</strain>
    </source>
</reference>
<dbReference type="InterPro" id="IPR000182">
    <property type="entry name" value="GNAT_dom"/>
</dbReference>
<name>A0A916XXS8_9HYPH</name>
<dbReference type="Proteomes" id="UP000613160">
    <property type="component" value="Unassembled WGS sequence"/>
</dbReference>